<proteinExistence type="predicted"/>
<feature type="domain" description="HTH tetR-type" evidence="3">
    <location>
        <begin position="12"/>
        <end position="72"/>
    </location>
</feature>
<dbReference type="SUPFAM" id="SSF46689">
    <property type="entry name" value="Homeodomain-like"/>
    <property type="match status" value="1"/>
</dbReference>
<dbReference type="InterPro" id="IPR001647">
    <property type="entry name" value="HTH_TetR"/>
</dbReference>
<keyword evidence="1 2" id="KW-0238">DNA-binding</keyword>
<evidence type="ECO:0000313" key="5">
    <source>
        <dbReference type="Proteomes" id="UP000024900"/>
    </source>
</evidence>
<dbReference type="Gene3D" id="1.10.357.10">
    <property type="entry name" value="Tetracycline Repressor, domain 2"/>
    <property type="match status" value="1"/>
</dbReference>
<organism evidence="4 5">
    <name type="scientific">Bradyrhizobium diazoefficiens SEMIA 5080</name>
    <dbReference type="NCBI Taxonomy" id="754504"/>
    <lineage>
        <taxon>Bacteria</taxon>
        <taxon>Pseudomonadati</taxon>
        <taxon>Pseudomonadota</taxon>
        <taxon>Alphaproteobacteria</taxon>
        <taxon>Hyphomicrobiales</taxon>
        <taxon>Nitrobacteraceae</taxon>
        <taxon>Bradyrhizobium</taxon>
    </lineage>
</organism>
<sequence length="185" mass="20447">MVKFREPGMTEQLSADDWIKQGLKALAKSGFTALKADPLAKAIGVSRGSFYWHFADLGAFHAAVLKRWREIAAEQIIADVEAAGDEPLKALLRRSFGARLDLERAVRNWAAFDAAAQAAVRAIDRRRLDYIEQLLDKRGLDPATAQARAQILYWTFLGFALSGPPVPAARLQGLLDDLLRMISAE</sequence>
<evidence type="ECO:0000259" key="3">
    <source>
        <dbReference type="PROSITE" id="PS50977"/>
    </source>
</evidence>
<dbReference type="AlphaFoldDB" id="A0A837C6W5"/>
<dbReference type="Pfam" id="PF00440">
    <property type="entry name" value="TetR_N"/>
    <property type="match status" value="1"/>
</dbReference>
<protein>
    <recommendedName>
        <fullName evidence="3">HTH tetR-type domain-containing protein</fullName>
    </recommendedName>
</protein>
<reference evidence="4 5" key="1">
    <citation type="journal article" date="2014" name="BMC Genomics">
        <title>Comparative genomics of Bradyrhizobium japonicum CPAC 15 and Bradyrhizobium diazoefficiens CPAC 7: elite model strains for understanding symbiotic performance with soybean.</title>
        <authorList>
            <person name="Siqueira A.F."/>
            <person name="Ormeno-Orrillo E."/>
            <person name="Souza R.C."/>
            <person name="Rodrigues E.P."/>
            <person name="Almeida L.G."/>
            <person name="Barcellos F.G."/>
            <person name="Batista J.S."/>
            <person name="Nakatami A.S."/>
            <person name="Martinez-Romero E."/>
            <person name="Vasconcelos A.T."/>
            <person name="Hungria M."/>
        </authorList>
    </citation>
    <scope>NUCLEOTIDE SEQUENCE [LARGE SCALE GENOMIC DNA]</scope>
    <source>
        <strain evidence="4 5">SEMIA 5080</strain>
    </source>
</reference>
<feature type="DNA-binding region" description="H-T-H motif" evidence="2">
    <location>
        <begin position="35"/>
        <end position="54"/>
    </location>
</feature>
<name>A0A837C6W5_9BRAD</name>
<accession>A0A837C6W5</accession>
<evidence type="ECO:0000256" key="1">
    <source>
        <dbReference type="ARBA" id="ARBA00023125"/>
    </source>
</evidence>
<comment type="caution">
    <text evidence="4">The sequence shown here is derived from an EMBL/GenBank/DDBJ whole genome shotgun (WGS) entry which is preliminary data.</text>
</comment>
<dbReference type="GO" id="GO:0003677">
    <property type="term" value="F:DNA binding"/>
    <property type="evidence" value="ECO:0007669"/>
    <property type="project" value="UniProtKB-UniRule"/>
</dbReference>
<dbReference type="Proteomes" id="UP000024900">
    <property type="component" value="Unassembled WGS sequence"/>
</dbReference>
<dbReference type="PROSITE" id="PS50977">
    <property type="entry name" value="HTH_TETR_2"/>
    <property type="match status" value="1"/>
</dbReference>
<gene>
    <name evidence="4" type="ORF">BJA5080_01679</name>
</gene>
<dbReference type="InterPro" id="IPR009057">
    <property type="entry name" value="Homeodomain-like_sf"/>
</dbReference>
<evidence type="ECO:0000256" key="2">
    <source>
        <dbReference type="PROSITE-ProRule" id="PRU00335"/>
    </source>
</evidence>
<evidence type="ECO:0000313" key="4">
    <source>
        <dbReference type="EMBL" id="KGJ65036.1"/>
    </source>
</evidence>
<dbReference type="EMBL" id="ADOU02000007">
    <property type="protein sequence ID" value="KGJ65036.1"/>
    <property type="molecule type" value="Genomic_DNA"/>
</dbReference>